<protein>
    <recommendedName>
        <fullName evidence="4">Ubiquitin-like protease family profile domain-containing protein</fullName>
    </recommendedName>
</protein>
<dbReference type="PANTHER" id="PTHR46468">
    <property type="entry name" value="SENTRIN-SPECIFIC PROTEASE 8"/>
    <property type="match status" value="1"/>
</dbReference>
<dbReference type="Pfam" id="PF02902">
    <property type="entry name" value="Peptidase_C48"/>
    <property type="match status" value="1"/>
</dbReference>
<gene>
    <name evidence="5" type="ORF">PSON_ATCC_30995.1.T1520001</name>
</gene>
<dbReference type="PROSITE" id="PS50600">
    <property type="entry name" value="ULP_PROTEASE"/>
    <property type="match status" value="1"/>
</dbReference>
<comment type="caution">
    <text evidence="5">The sequence shown here is derived from an EMBL/GenBank/DDBJ whole genome shotgun (WGS) entry which is preliminary data.</text>
</comment>
<dbReference type="EMBL" id="CAJJDN010000152">
    <property type="protein sequence ID" value="CAD8124537.1"/>
    <property type="molecule type" value="Genomic_DNA"/>
</dbReference>
<sequence>MTKKKQSALQNQGKGKKKEQELIQVQNRIKSLTDICQQNEITFYTLQQNQFDLVILFKNVIFYCRQDSKLEIVDEKLTIEGKLYATILDNNQNPKYKIQQGKFALNLRKQDLNLIGNGIEYLGKSNIILNNNQDKPSKIQNINKSSQCRSKSQAPSKIIIKEEGKIINNNNNKQSKFTRGQIQFQKLPLWCKYNQQISVRDEQILINKNWLTSSIIDSFVFYLNLESDKQYFQKKLTDRNSIKRILFLPTSLTTNFGIQYDFIKAQDLFQQELLQFQEMNFELMRIYKKIGIPINKNNEHWQFLLFDYEKKNVELFDSLSFQFDDKLIKTLSKLLNLENCIINNKNDFGSQKTSYACGYYVCTFMYYQYKLQFDQNLKGHVYNENEITQLLLDVIKNQENQ</sequence>
<name>A0A8S1RA13_9CILI</name>
<proteinExistence type="predicted"/>
<dbReference type="PANTHER" id="PTHR46468:SF1">
    <property type="entry name" value="SENTRIN-SPECIFIC PROTEASE 8"/>
    <property type="match status" value="1"/>
</dbReference>
<dbReference type="AlphaFoldDB" id="A0A8S1RA13"/>
<dbReference type="OrthoDB" id="312404at2759"/>
<keyword evidence="3" id="KW-0788">Thiol protease</keyword>
<evidence type="ECO:0000259" key="4">
    <source>
        <dbReference type="PROSITE" id="PS50600"/>
    </source>
</evidence>
<evidence type="ECO:0000256" key="1">
    <source>
        <dbReference type="ARBA" id="ARBA00022670"/>
    </source>
</evidence>
<dbReference type="GO" id="GO:0008234">
    <property type="term" value="F:cysteine-type peptidase activity"/>
    <property type="evidence" value="ECO:0007669"/>
    <property type="project" value="UniProtKB-KW"/>
</dbReference>
<dbReference type="InterPro" id="IPR003653">
    <property type="entry name" value="Peptidase_C48_C"/>
</dbReference>
<dbReference type="InterPro" id="IPR044613">
    <property type="entry name" value="Nep1/2-like"/>
</dbReference>
<evidence type="ECO:0000313" key="5">
    <source>
        <dbReference type="EMBL" id="CAD8124537.1"/>
    </source>
</evidence>
<accession>A0A8S1RA13</accession>
<evidence type="ECO:0000256" key="3">
    <source>
        <dbReference type="ARBA" id="ARBA00022807"/>
    </source>
</evidence>
<dbReference type="GO" id="GO:0000338">
    <property type="term" value="P:protein deneddylation"/>
    <property type="evidence" value="ECO:0007669"/>
    <property type="project" value="TreeGrafter"/>
</dbReference>
<keyword evidence="1" id="KW-0645">Protease</keyword>
<dbReference type="GO" id="GO:0019784">
    <property type="term" value="F:deNEDDylase activity"/>
    <property type="evidence" value="ECO:0007669"/>
    <property type="project" value="InterPro"/>
</dbReference>
<dbReference type="GO" id="GO:0006508">
    <property type="term" value="P:proteolysis"/>
    <property type="evidence" value="ECO:0007669"/>
    <property type="project" value="UniProtKB-KW"/>
</dbReference>
<keyword evidence="6" id="KW-1185">Reference proteome</keyword>
<evidence type="ECO:0000256" key="2">
    <source>
        <dbReference type="ARBA" id="ARBA00022801"/>
    </source>
</evidence>
<organism evidence="5 6">
    <name type="scientific">Paramecium sonneborni</name>
    <dbReference type="NCBI Taxonomy" id="65129"/>
    <lineage>
        <taxon>Eukaryota</taxon>
        <taxon>Sar</taxon>
        <taxon>Alveolata</taxon>
        <taxon>Ciliophora</taxon>
        <taxon>Intramacronucleata</taxon>
        <taxon>Oligohymenophorea</taxon>
        <taxon>Peniculida</taxon>
        <taxon>Parameciidae</taxon>
        <taxon>Paramecium</taxon>
    </lineage>
</organism>
<evidence type="ECO:0000313" key="6">
    <source>
        <dbReference type="Proteomes" id="UP000692954"/>
    </source>
</evidence>
<keyword evidence="2" id="KW-0378">Hydrolase</keyword>
<reference evidence="5" key="1">
    <citation type="submission" date="2021-01" db="EMBL/GenBank/DDBJ databases">
        <authorList>
            <consortium name="Genoscope - CEA"/>
            <person name="William W."/>
        </authorList>
    </citation>
    <scope>NUCLEOTIDE SEQUENCE</scope>
</reference>
<dbReference type="Proteomes" id="UP000692954">
    <property type="component" value="Unassembled WGS sequence"/>
</dbReference>
<feature type="domain" description="Ubiquitin-like protease family profile" evidence="4">
    <location>
        <begin position="195"/>
        <end position="368"/>
    </location>
</feature>